<proteinExistence type="predicted"/>
<gene>
    <name evidence="2" type="ORF">VB774_11390</name>
</gene>
<dbReference type="Pfam" id="PF12147">
    <property type="entry name" value="Methyltransf_20"/>
    <property type="match status" value="1"/>
</dbReference>
<protein>
    <submittedName>
        <fullName evidence="2">Class I SAM-dependent methyltransferase family protein</fullName>
        <ecNumber evidence="2">2.1.1.-</ecNumber>
    </submittedName>
</protein>
<dbReference type="GO" id="GO:0008168">
    <property type="term" value="F:methyltransferase activity"/>
    <property type="evidence" value="ECO:0007669"/>
    <property type="project" value="UniProtKB-KW"/>
</dbReference>
<dbReference type="EC" id="2.1.1.-" evidence="2"/>
<evidence type="ECO:0000313" key="2">
    <source>
        <dbReference type="EMBL" id="MEA5478220.1"/>
    </source>
</evidence>
<keyword evidence="2" id="KW-0808">Transferase</keyword>
<comment type="caution">
    <text evidence="2">The sequence shown here is derived from an EMBL/GenBank/DDBJ whole genome shotgun (WGS) entry which is preliminary data.</text>
</comment>
<dbReference type="SUPFAM" id="SSF53335">
    <property type="entry name" value="S-adenosyl-L-methionine-dependent methyltransferases"/>
    <property type="match status" value="1"/>
</dbReference>
<dbReference type="EMBL" id="JAYGIE010000072">
    <property type="protein sequence ID" value="MEA5478220.1"/>
    <property type="molecule type" value="Genomic_DNA"/>
</dbReference>
<reference evidence="2 3" key="1">
    <citation type="submission" date="2023-12" db="EMBL/GenBank/DDBJ databases">
        <title>Baltic Sea Cyanobacteria.</title>
        <authorList>
            <person name="Delbaje E."/>
            <person name="Fewer D.P."/>
            <person name="Shishido T.K."/>
        </authorList>
    </citation>
    <scope>NUCLEOTIDE SEQUENCE [LARGE SCALE GENOMIC DNA]</scope>
    <source>
        <strain evidence="2 3">UHCC 0370</strain>
    </source>
</reference>
<dbReference type="GO" id="GO:0032259">
    <property type="term" value="P:methylation"/>
    <property type="evidence" value="ECO:0007669"/>
    <property type="project" value="UniProtKB-KW"/>
</dbReference>
<evidence type="ECO:0000313" key="3">
    <source>
        <dbReference type="Proteomes" id="UP001301388"/>
    </source>
</evidence>
<organism evidence="2 3">
    <name type="scientific">Pseudanabaena galeata UHCC 0370</name>
    <dbReference type="NCBI Taxonomy" id="3110310"/>
    <lineage>
        <taxon>Bacteria</taxon>
        <taxon>Bacillati</taxon>
        <taxon>Cyanobacteriota</taxon>
        <taxon>Cyanophyceae</taxon>
        <taxon>Pseudanabaenales</taxon>
        <taxon>Pseudanabaenaceae</taxon>
        <taxon>Pseudanabaena</taxon>
    </lineage>
</organism>
<keyword evidence="3" id="KW-1185">Reference proteome</keyword>
<keyword evidence="2" id="KW-0489">Methyltransferase</keyword>
<dbReference type="Gene3D" id="3.40.50.150">
    <property type="entry name" value="Vaccinia Virus protein VP39"/>
    <property type="match status" value="1"/>
</dbReference>
<dbReference type="InterPro" id="IPR022744">
    <property type="entry name" value="MeTrfase_dom_put"/>
</dbReference>
<feature type="domain" description="Methyltransferase" evidence="1">
    <location>
        <begin position="6"/>
        <end position="285"/>
    </location>
</feature>
<dbReference type="Proteomes" id="UP001301388">
    <property type="component" value="Unassembled WGS sequence"/>
</dbReference>
<dbReference type="RefSeq" id="WP_323261756.1">
    <property type="nucleotide sequence ID" value="NZ_JAYGIE010000072.1"/>
</dbReference>
<name>A0ABU5TIY5_9CYAN</name>
<dbReference type="InterPro" id="IPR029063">
    <property type="entry name" value="SAM-dependent_MTases_sf"/>
</dbReference>
<evidence type="ECO:0000259" key="1">
    <source>
        <dbReference type="Pfam" id="PF12147"/>
    </source>
</evidence>
<sequence>MLLQKSAPTYEQLLRPLPIWNPKAWYYGLMNLSLQTIGKLSRGIQIGFQYGFDSGVMLEYVYKNKPSGITPLGMLIDWFYLNSQGWCGIRERSQLMKTTLRRVLQSYQQQNVPCHLLDVACGVGRYDLEVLQEFEAGAIAATLRDYKLENVTAANQLATQLGVTAQIEQADAFDDRDLERVQPRPNVVVVSGLHEILPNDQLIKHHFQQLYRILDKSGTLIFTIQPQHPQLEMIARTLPAHTGLPWVMRVRSWELIRQWAEAAGFQNFQVQMESNGIFGVVTAEKLYSNVSFDLSYLSSVIAVIQNYKMA</sequence>
<accession>A0ABU5TIY5</accession>